<comment type="caution">
    <text evidence="5">The sequence shown here is derived from an EMBL/GenBank/DDBJ whole genome shotgun (WGS) entry which is preliminary data.</text>
</comment>
<dbReference type="SUPFAM" id="SSF54862">
    <property type="entry name" value="4Fe-4S ferredoxins"/>
    <property type="match status" value="1"/>
</dbReference>
<dbReference type="SUPFAM" id="SSF51971">
    <property type="entry name" value="Nucleotide-binding domain"/>
    <property type="match status" value="1"/>
</dbReference>
<gene>
    <name evidence="5" type="ORF">HYY65_01030</name>
</gene>
<sequence>MRAGIESSQTSTLVAISTGTMDWNHTGTWRTLKPVFQTFIPPCELGCPTGGKMREVAALLAADRLREAWETLVMNNPLPAVCGRVCNHPCEEACSRKELDEAVSLRGIERHLGDLALKNGWHFSPPDQIWPERVAIIGSGPAGLACAFHVRRLGYGVTLFEARETPGGLLRYGIPEYRLSRGILDGEISHILSLGIELQLRRSLGQNLWIQDLQGFRAIFLATGLSKSRRLYIPGETLPGVLSGLEFLDTVNSNSRPNPGHHVVVVGGGNTAIDAARSALRLGARTHVVYRRTREEMPAISEEVEAARREGVEFTFLTIPVSIEHSQETTSGRTSLRLCCRRARFGTSDAGGRPQVFPIPHTDFIIDGVTSVIAAVGEEANLEELDLSHLQSDGGKLALSAEQESVIPNLFVGGDLASGADTVASALASGKQAARAIQRRLRGLPEGISPETPWTGKINPDYFLSSPRASAATLRLSQRESSFAEVNQGLTHETAVQESRRCLSCGLCTRCEVCWAFCPDRAVEKGDDEYWIDYEHCKGCGICAVECPRGVIALALEHPYAGREL</sequence>
<proteinExistence type="predicted"/>
<reference evidence="5" key="1">
    <citation type="submission" date="2020-07" db="EMBL/GenBank/DDBJ databases">
        <title>Huge and variable diversity of episymbiotic CPR bacteria and DPANN archaea in groundwater ecosystems.</title>
        <authorList>
            <person name="He C.Y."/>
            <person name="Keren R."/>
            <person name="Whittaker M."/>
            <person name="Farag I.F."/>
            <person name="Doudna J."/>
            <person name="Cate J.H.D."/>
            <person name="Banfield J.F."/>
        </authorList>
    </citation>
    <scope>NUCLEOTIDE SEQUENCE</scope>
    <source>
        <strain evidence="5">NC_groundwater_717_Ag_S-0.2um_59_8</strain>
    </source>
</reference>
<dbReference type="GO" id="GO:0051536">
    <property type="term" value="F:iron-sulfur cluster binding"/>
    <property type="evidence" value="ECO:0007669"/>
    <property type="project" value="UniProtKB-KW"/>
</dbReference>
<evidence type="ECO:0000259" key="4">
    <source>
        <dbReference type="PROSITE" id="PS51379"/>
    </source>
</evidence>
<evidence type="ECO:0000313" key="5">
    <source>
        <dbReference type="EMBL" id="MBI3013658.1"/>
    </source>
</evidence>
<dbReference type="Gene3D" id="3.50.50.60">
    <property type="entry name" value="FAD/NAD(P)-binding domain"/>
    <property type="match status" value="3"/>
</dbReference>
<organism evidence="5 6">
    <name type="scientific">Tectimicrobiota bacterium</name>
    <dbReference type="NCBI Taxonomy" id="2528274"/>
    <lineage>
        <taxon>Bacteria</taxon>
        <taxon>Pseudomonadati</taxon>
        <taxon>Nitrospinota/Tectimicrobiota group</taxon>
        <taxon>Candidatus Tectimicrobiota</taxon>
    </lineage>
</organism>
<dbReference type="GO" id="GO:0016491">
    <property type="term" value="F:oxidoreductase activity"/>
    <property type="evidence" value="ECO:0007669"/>
    <property type="project" value="InterPro"/>
</dbReference>
<dbReference type="Pfam" id="PF14691">
    <property type="entry name" value="Fer4_20"/>
    <property type="match status" value="1"/>
</dbReference>
<dbReference type="PANTHER" id="PTHR42783">
    <property type="entry name" value="GLUTAMATE SYNTHASE [NADPH] SMALL CHAIN"/>
    <property type="match status" value="1"/>
</dbReference>
<dbReference type="PROSITE" id="PS51379">
    <property type="entry name" value="4FE4S_FER_2"/>
    <property type="match status" value="1"/>
</dbReference>
<accession>A0A932LYJ4</accession>
<dbReference type="GO" id="GO:0046872">
    <property type="term" value="F:metal ion binding"/>
    <property type="evidence" value="ECO:0007669"/>
    <property type="project" value="UniProtKB-KW"/>
</dbReference>
<keyword evidence="3" id="KW-0411">Iron-sulfur</keyword>
<protein>
    <submittedName>
        <fullName evidence="5">FAD-dependent oxidoreductase</fullName>
    </submittedName>
</protein>
<dbReference type="InterPro" id="IPR017896">
    <property type="entry name" value="4Fe4S_Fe-S-bd"/>
</dbReference>
<dbReference type="EMBL" id="JACPSX010000017">
    <property type="protein sequence ID" value="MBI3013658.1"/>
    <property type="molecule type" value="Genomic_DNA"/>
</dbReference>
<dbReference type="InterPro" id="IPR009051">
    <property type="entry name" value="Helical_ferredxn"/>
</dbReference>
<keyword evidence="2" id="KW-0408">Iron</keyword>
<dbReference type="InterPro" id="IPR017900">
    <property type="entry name" value="4Fe4S_Fe_S_CS"/>
</dbReference>
<dbReference type="PROSITE" id="PS00198">
    <property type="entry name" value="4FE4S_FER_1"/>
    <property type="match status" value="1"/>
</dbReference>
<name>A0A932LYJ4_UNCTE</name>
<dbReference type="AlphaFoldDB" id="A0A932LYJ4"/>
<dbReference type="Gene3D" id="1.10.1060.10">
    <property type="entry name" value="Alpha-helical ferredoxin"/>
    <property type="match status" value="1"/>
</dbReference>
<evidence type="ECO:0000256" key="2">
    <source>
        <dbReference type="ARBA" id="ARBA00023004"/>
    </source>
</evidence>
<evidence type="ECO:0000256" key="3">
    <source>
        <dbReference type="ARBA" id="ARBA00023014"/>
    </source>
</evidence>
<dbReference type="SUPFAM" id="SSF46548">
    <property type="entry name" value="alpha-helical ferredoxin"/>
    <property type="match status" value="1"/>
</dbReference>
<evidence type="ECO:0000256" key="1">
    <source>
        <dbReference type="ARBA" id="ARBA00022723"/>
    </source>
</evidence>
<dbReference type="Proteomes" id="UP000741360">
    <property type="component" value="Unassembled WGS sequence"/>
</dbReference>
<dbReference type="InterPro" id="IPR028261">
    <property type="entry name" value="DPD_II"/>
</dbReference>
<dbReference type="InterPro" id="IPR023753">
    <property type="entry name" value="FAD/NAD-binding_dom"/>
</dbReference>
<keyword evidence="1" id="KW-0479">Metal-binding</keyword>
<dbReference type="Pfam" id="PF07992">
    <property type="entry name" value="Pyr_redox_2"/>
    <property type="match status" value="1"/>
</dbReference>
<dbReference type="InterPro" id="IPR036188">
    <property type="entry name" value="FAD/NAD-bd_sf"/>
</dbReference>
<dbReference type="PANTHER" id="PTHR42783:SF3">
    <property type="entry name" value="GLUTAMATE SYNTHASE [NADPH] SMALL CHAIN-RELATED"/>
    <property type="match status" value="1"/>
</dbReference>
<feature type="domain" description="4Fe-4S ferredoxin-type" evidence="4">
    <location>
        <begin position="528"/>
        <end position="557"/>
    </location>
</feature>
<dbReference type="Gene3D" id="3.30.70.20">
    <property type="match status" value="1"/>
</dbReference>
<evidence type="ECO:0000313" key="6">
    <source>
        <dbReference type="Proteomes" id="UP000741360"/>
    </source>
</evidence>
<dbReference type="PRINTS" id="PR00419">
    <property type="entry name" value="ADXRDTASE"/>
</dbReference>
<dbReference type="Pfam" id="PF00037">
    <property type="entry name" value="Fer4"/>
    <property type="match status" value="1"/>
</dbReference>